<organism evidence="2 3">
    <name type="scientific">Mortierella hygrophila</name>
    <dbReference type="NCBI Taxonomy" id="979708"/>
    <lineage>
        <taxon>Eukaryota</taxon>
        <taxon>Fungi</taxon>
        <taxon>Fungi incertae sedis</taxon>
        <taxon>Mucoromycota</taxon>
        <taxon>Mortierellomycotina</taxon>
        <taxon>Mortierellomycetes</taxon>
        <taxon>Mortierellales</taxon>
        <taxon>Mortierellaceae</taxon>
        <taxon>Mortierella</taxon>
    </lineage>
</organism>
<name>A0A9P6JWF1_9FUNG</name>
<evidence type="ECO:0000256" key="1">
    <source>
        <dbReference type="SAM" id="SignalP"/>
    </source>
</evidence>
<sequence length="85" mass="9312">SSHFKLIGCFLYFCFLCLFSNPCFIYTPRHHAGSMSVHLISSGESTYAGSDAVYVINDESIGESIYAESDPVSCVNDESFGGYGY</sequence>
<accession>A0A9P6JWF1</accession>
<comment type="caution">
    <text evidence="2">The sequence shown here is derived from an EMBL/GenBank/DDBJ whole genome shotgun (WGS) entry which is preliminary data.</text>
</comment>
<feature type="chain" id="PRO_5040435210" evidence="1">
    <location>
        <begin position="26"/>
        <end position="85"/>
    </location>
</feature>
<evidence type="ECO:0000313" key="3">
    <source>
        <dbReference type="Proteomes" id="UP000723463"/>
    </source>
</evidence>
<protein>
    <submittedName>
        <fullName evidence="2">Uncharacterized protein</fullName>
    </submittedName>
</protein>
<reference evidence="2" key="1">
    <citation type="journal article" date="2020" name="Fungal Divers.">
        <title>Resolving the Mortierellaceae phylogeny through synthesis of multi-gene phylogenetics and phylogenomics.</title>
        <authorList>
            <person name="Vandepol N."/>
            <person name="Liber J."/>
            <person name="Desiro A."/>
            <person name="Na H."/>
            <person name="Kennedy M."/>
            <person name="Barry K."/>
            <person name="Grigoriev I.V."/>
            <person name="Miller A.N."/>
            <person name="O'Donnell K."/>
            <person name="Stajich J.E."/>
            <person name="Bonito G."/>
        </authorList>
    </citation>
    <scope>NUCLEOTIDE SEQUENCE</scope>
    <source>
        <strain evidence="2">NRRL 2591</strain>
    </source>
</reference>
<feature type="non-terminal residue" evidence="2">
    <location>
        <position position="1"/>
    </location>
</feature>
<gene>
    <name evidence="2" type="ORF">EC957_011753</name>
</gene>
<proteinExistence type="predicted"/>
<dbReference type="AlphaFoldDB" id="A0A9P6JWF1"/>
<keyword evidence="3" id="KW-1185">Reference proteome</keyword>
<dbReference type="EMBL" id="JAAAXW010000853">
    <property type="protein sequence ID" value="KAF9536274.1"/>
    <property type="molecule type" value="Genomic_DNA"/>
</dbReference>
<keyword evidence="1" id="KW-0732">Signal</keyword>
<evidence type="ECO:0000313" key="2">
    <source>
        <dbReference type="EMBL" id="KAF9536274.1"/>
    </source>
</evidence>
<feature type="signal peptide" evidence="1">
    <location>
        <begin position="1"/>
        <end position="25"/>
    </location>
</feature>
<dbReference type="Proteomes" id="UP000723463">
    <property type="component" value="Unassembled WGS sequence"/>
</dbReference>